<gene>
    <name evidence="1" type="ORF">ENI34_02080</name>
</gene>
<dbReference type="InterPro" id="IPR023811">
    <property type="entry name" value="CHP04076"/>
</dbReference>
<organism evidence="1 2">
    <name type="scientific">candidate division WOR-3 bacterium</name>
    <dbReference type="NCBI Taxonomy" id="2052148"/>
    <lineage>
        <taxon>Bacteria</taxon>
        <taxon>Bacteria division WOR-3</taxon>
    </lineage>
</organism>
<dbReference type="NCBIfam" id="TIGR04076">
    <property type="entry name" value="TIGR04076 family protein"/>
    <property type="match status" value="1"/>
</dbReference>
<evidence type="ECO:0000313" key="2">
    <source>
        <dbReference type="Proteomes" id="UP000885826"/>
    </source>
</evidence>
<dbReference type="EMBL" id="DRIG01000024">
    <property type="protein sequence ID" value="HEC77915.1"/>
    <property type="molecule type" value="Genomic_DNA"/>
</dbReference>
<reference evidence="1" key="1">
    <citation type="journal article" date="2020" name="mSystems">
        <title>Genome- and Community-Level Interaction Insights into Carbon Utilization and Element Cycling Functions of Hydrothermarchaeota in Hydrothermal Sediment.</title>
        <authorList>
            <person name="Zhou Z."/>
            <person name="Liu Y."/>
            <person name="Xu W."/>
            <person name="Pan J."/>
            <person name="Luo Z.H."/>
            <person name="Li M."/>
        </authorList>
    </citation>
    <scope>NUCLEOTIDE SEQUENCE</scope>
    <source>
        <strain evidence="1">HyVt-388</strain>
    </source>
</reference>
<sequence>MPWDLKIEVYKINGSCPVYKKGDVFYIKSGFKLKSENAICMHSLASIMPYYTALSHGVSAKELGLGENAAYVQCLDPCEQTNGGTVVFEITRSQ</sequence>
<proteinExistence type="predicted"/>
<evidence type="ECO:0000313" key="1">
    <source>
        <dbReference type="EMBL" id="HEC77915.1"/>
    </source>
</evidence>
<name>A0A9C9EL62_UNCW3</name>
<protein>
    <submittedName>
        <fullName evidence="1">TIGR04076 family protein</fullName>
    </submittedName>
</protein>
<dbReference type="Proteomes" id="UP000885826">
    <property type="component" value="Unassembled WGS sequence"/>
</dbReference>
<dbReference type="AlphaFoldDB" id="A0A9C9EL62"/>
<comment type="caution">
    <text evidence="1">The sequence shown here is derived from an EMBL/GenBank/DDBJ whole genome shotgun (WGS) entry which is preliminary data.</text>
</comment>
<accession>A0A9C9EL62</accession>